<sequence>MKHLFSIFNVVAALLLAGAVYAVGWAGRAPERPESPTYVLSERLPVEAKVYYLNPSTRKLQAEARNVPVVQGDQNPQGIAAAALSMWSQGPAEGTLRPLVPADVPAPNVWLRSDNYFVSLPEAYRSLGYSVSAEHLMLCSITLTLLENDGLDVTFLVEGKNVSTIGHMDLRQPLTRQDCLDL</sequence>
<dbReference type="AlphaFoldDB" id="A0A431VRE3"/>
<dbReference type="RefSeq" id="WP_126352504.1">
    <property type="nucleotide sequence ID" value="NZ_CP086380.1"/>
</dbReference>
<evidence type="ECO:0000313" key="3">
    <source>
        <dbReference type="Proteomes" id="UP000277766"/>
    </source>
</evidence>
<accession>A0A431VRE3</accession>
<reference evidence="2 3" key="1">
    <citation type="submission" date="2018-12" db="EMBL/GenBank/DDBJ databases">
        <title>Deinococcus radiophilus ATCC 27603 genome sequencing and assembly.</title>
        <authorList>
            <person name="Maclea K.S."/>
            <person name="Maynard C.R."/>
        </authorList>
    </citation>
    <scope>NUCLEOTIDE SEQUENCE [LARGE SCALE GENOMIC DNA]</scope>
    <source>
        <strain evidence="2 3">ATCC 27603</strain>
    </source>
</reference>
<organism evidence="2 3">
    <name type="scientific">Deinococcus radiophilus</name>
    <dbReference type="NCBI Taxonomy" id="32062"/>
    <lineage>
        <taxon>Bacteria</taxon>
        <taxon>Thermotogati</taxon>
        <taxon>Deinococcota</taxon>
        <taxon>Deinococci</taxon>
        <taxon>Deinococcales</taxon>
        <taxon>Deinococcaceae</taxon>
        <taxon>Deinococcus</taxon>
    </lineage>
</organism>
<evidence type="ECO:0000259" key="1">
    <source>
        <dbReference type="SMART" id="SM00909"/>
    </source>
</evidence>
<protein>
    <submittedName>
        <fullName evidence="2">Sporulation/spore germination protein</fullName>
    </submittedName>
</protein>
<dbReference type="Proteomes" id="UP000277766">
    <property type="component" value="Unassembled WGS sequence"/>
</dbReference>
<dbReference type="EMBL" id="RXPE01000021">
    <property type="protein sequence ID" value="RTR25790.1"/>
    <property type="molecule type" value="Genomic_DNA"/>
</dbReference>
<evidence type="ECO:0000313" key="2">
    <source>
        <dbReference type="EMBL" id="RTR25790.1"/>
    </source>
</evidence>
<dbReference type="OrthoDB" id="68423at2"/>
<gene>
    <name evidence="2" type="ORF">EJ104_09555</name>
</gene>
<dbReference type="SMART" id="SM00909">
    <property type="entry name" value="Germane"/>
    <property type="match status" value="1"/>
</dbReference>
<dbReference type="InterPro" id="IPR019606">
    <property type="entry name" value="GerMN"/>
</dbReference>
<keyword evidence="3" id="KW-1185">Reference proteome</keyword>
<proteinExistence type="predicted"/>
<name>A0A431VRE3_9DEIO</name>
<comment type="caution">
    <text evidence="2">The sequence shown here is derived from an EMBL/GenBank/DDBJ whole genome shotgun (WGS) entry which is preliminary data.</text>
</comment>
<dbReference type="Pfam" id="PF10646">
    <property type="entry name" value="Germane"/>
    <property type="match status" value="1"/>
</dbReference>
<feature type="domain" description="GerMN" evidence="1">
    <location>
        <begin position="80"/>
        <end position="166"/>
    </location>
</feature>